<evidence type="ECO:0000259" key="4">
    <source>
        <dbReference type="PROSITE" id="PS50887"/>
    </source>
</evidence>
<comment type="caution">
    <text evidence="5">The sequence shown here is derived from an EMBL/GenBank/DDBJ whole genome shotgun (WGS) entry which is preliminary data.</text>
</comment>
<feature type="domain" description="PAS" evidence="1">
    <location>
        <begin position="142"/>
        <end position="211"/>
    </location>
</feature>
<dbReference type="InterPro" id="IPR052155">
    <property type="entry name" value="Biofilm_reg_signaling"/>
</dbReference>
<dbReference type="NCBIfam" id="TIGR00229">
    <property type="entry name" value="sensory_box"/>
    <property type="match status" value="1"/>
</dbReference>
<keyword evidence="6" id="KW-1185">Reference proteome</keyword>
<reference evidence="5 6" key="1">
    <citation type="submission" date="2015-01" db="EMBL/GenBank/DDBJ databases">
        <title>Draft genome of Anoxybacillus thermarum strain AF/04.</title>
        <authorList>
            <person name="Poli A."/>
            <person name="Nicolaus B."/>
            <person name="Chan K.-G."/>
            <person name="Kahar U.M."/>
            <person name="Yaakob A.S."/>
            <person name="Chan C.S."/>
            <person name="Goh K.M."/>
        </authorList>
    </citation>
    <scope>NUCLEOTIDE SEQUENCE [LARGE SCALE GENOMIC DNA]</scope>
    <source>
        <strain evidence="5 6">AF/04</strain>
    </source>
</reference>
<dbReference type="PANTHER" id="PTHR44757:SF2">
    <property type="entry name" value="BIOFILM ARCHITECTURE MAINTENANCE PROTEIN MBAA"/>
    <property type="match status" value="1"/>
</dbReference>
<gene>
    <name evidence="5" type="ORF">LH47_00155</name>
</gene>
<dbReference type="Gene3D" id="3.30.70.270">
    <property type="match status" value="1"/>
</dbReference>
<dbReference type="SMART" id="SM00267">
    <property type="entry name" value="GGDEF"/>
    <property type="match status" value="1"/>
</dbReference>
<dbReference type="InterPro" id="IPR035919">
    <property type="entry name" value="EAL_sf"/>
</dbReference>
<dbReference type="Pfam" id="PF13188">
    <property type="entry name" value="PAS_8"/>
    <property type="match status" value="1"/>
</dbReference>
<dbReference type="SUPFAM" id="SSF141868">
    <property type="entry name" value="EAL domain-like"/>
    <property type="match status" value="1"/>
</dbReference>
<dbReference type="InterPro" id="IPR001633">
    <property type="entry name" value="EAL_dom"/>
</dbReference>
<dbReference type="InterPro" id="IPR000160">
    <property type="entry name" value="GGDEF_dom"/>
</dbReference>
<dbReference type="InterPro" id="IPR035965">
    <property type="entry name" value="PAS-like_dom_sf"/>
</dbReference>
<feature type="domain" description="PAC" evidence="2">
    <location>
        <begin position="90"/>
        <end position="141"/>
    </location>
</feature>
<dbReference type="Gene3D" id="3.20.20.450">
    <property type="entry name" value="EAL domain"/>
    <property type="match status" value="1"/>
</dbReference>
<accession>A0A0D0R201</accession>
<dbReference type="PATRIC" id="fig|404937.3.peg.163"/>
<evidence type="ECO:0000259" key="1">
    <source>
        <dbReference type="PROSITE" id="PS50112"/>
    </source>
</evidence>
<dbReference type="PROSITE" id="PS50112">
    <property type="entry name" value="PAS"/>
    <property type="match status" value="1"/>
</dbReference>
<feature type="domain" description="GGDEF" evidence="4">
    <location>
        <begin position="388"/>
        <end position="520"/>
    </location>
</feature>
<dbReference type="SUPFAM" id="SSF55785">
    <property type="entry name" value="PYP-like sensor domain (PAS domain)"/>
    <property type="match status" value="3"/>
</dbReference>
<dbReference type="Gene3D" id="3.30.450.20">
    <property type="entry name" value="PAS domain"/>
    <property type="match status" value="3"/>
</dbReference>
<dbReference type="InterPro" id="IPR043128">
    <property type="entry name" value="Rev_trsase/Diguanyl_cyclase"/>
</dbReference>
<proteinExistence type="predicted"/>
<dbReference type="PROSITE" id="PS50113">
    <property type="entry name" value="PAC"/>
    <property type="match status" value="2"/>
</dbReference>
<sequence length="789" mass="90609">MEEKIRLPHAPFSNEQLLFHMMDQLFDIVFLMKVEKGPRFRYVRVSPTALHLASLSEEDMGKYIEDVYDEHVANLLTFQYMKVCKTKSLVSFRARMNVKDGIRFAESTLIPLLNEKNEVSYIVACTREITDMLKKEEQLEEAQQLIDSLFTHSQEAFILFDLFGHIIRANEETERLFGLEQKDIVGKTLFDVIPVYKENIDQTLQRLSEGKPLHAIRLTMKTKNGETIYVSVNASPLFNKDGNIIAGFASLLNITDLIQTQQQLQESEKLHRHIVETFPEAIMICTDQQVTYANTVALRMFKASTIEDVRNKPVQQLIHTVPEPTITAIDGETIPVQIDILPFPYETNRTELMIIKPKKPIVVHEKEKVYIDRTEFMEKLTDLLFTHEGVAVLLVDIHQFKFINSFLGYENGDELLKQVSMRLHNSMSRKAIWTRIIGDQFAIALSYERQEEVKRFANMINEALIEPYPIAQQQIRIGIHIGISYAYDAKLCAKTLLNNAEKALYFAKMEGTNVVKSYEAHMSNAFTRKIQLENALPLAVENNELFLLYQPKVNVHTRSCNVEALVRWKHPQFGLVSPAEFIPMAEETNAIYDIGKWVLRQACRDFAFLRKNTTQCTKIAVNLSAKQLLDEQLVEDIQHILQEEGCDATCFIFEITETTIIKNPEHAVKTLERLKQLGFSIAVDDFGVSYSSLEYLNRFPIDEVKIDRSFVQNIINNEKSKEIVSAIISLAHNLQLTVTAEGVETKEQAQFLVEKQCEQLQGFYFSRPVSLEQLPSTIASLQNMMKSPM</sequence>
<evidence type="ECO:0000259" key="3">
    <source>
        <dbReference type="PROSITE" id="PS50883"/>
    </source>
</evidence>
<feature type="domain" description="EAL" evidence="3">
    <location>
        <begin position="529"/>
        <end position="782"/>
    </location>
</feature>
<dbReference type="SUPFAM" id="SSF55073">
    <property type="entry name" value="Nucleotide cyclase"/>
    <property type="match status" value="1"/>
</dbReference>
<dbReference type="RefSeq" id="WP_043963845.1">
    <property type="nucleotide sequence ID" value="NZ_JXTH01000002.1"/>
</dbReference>
<evidence type="ECO:0000313" key="6">
    <source>
        <dbReference type="Proteomes" id="UP000032102"/>
    </source>
</evidence>
<dbReference type="CDD" id="cd00130">
    <property type="entry name" value="PAS"/>
    <property type="match status" value="1"/>
</dbReference>
<dbReference type="Proteomes" id="UP000032102">
    <property type="component" value="Unassembled WGS sequence"/>
</dbReference>
<dbReference type="InterPro" id="IPR029787">
    <property type="entry name" value="Nucleotide_cyclase"/>
</dbReference>
<feature type="domain" description="PAC" evidence="2">
    <location>
        <begin position="214"/>
        <end position="266"/>
    </location>
</feature>
<dbReference type="InterPro" id="IPR000014">
    <property type="entry name" value="PAS"/>
</dbReference>
<dbReference type="Pfam" id="PF00989">
    <property type="entry name" value="PAS"/>
    <property type="match status" value="1"/>
</dbReference>
<protein>
    <submittedName>
        <fullName evidence="5">Bacteriophytochrome cph2</fullName>
    </submittedName>
</protein>
<organism evidence="5 6">
    <name type="scientific">Anoxybacillus thermarum</name>
    <dbReference type="NCBI Taxonomy" id="404937"/>
    <lineage>
        <taxon>Bacteria</taxon>
        <taxon>Bacillati</taxon>
        <taxon>Bacillota</taxon>
        <taxon>Bacilli</taxon>
        <taxon>Bacillales</taxon>
        <taxon>Anoxybacillaceae</taxon>
        <taxon>Anoxybacillus</taxon>
    </lineage>
</organism>
<dbReference type="PROSITE" id="PS50883">
    <property type="entry name" value="EAL"/>
    <property type="match status" value="1"/>
</dbReference>
<dbReference type="PROSITE" id="PS50887">
    <property type="entry name" value="GGDEF"/>
    <property type="match status" value="1"/>
</dbReference>
<dbReference type="GO" id="GO:0006355">
    <property type="term" value="P:regulation of DNA-templated transcription"/>
    <property type="evidence" value="ECO:0007669"/>
    <property type="project" value="InterPro"/>
</dbReference>
<evidence type="ECO:0000313" key="5">
    <source>
        <dbReference type="EMBL" id="KIQ95724.1"/>
    </source>
</evidence>
<dbReference type="Pfam" id="PF00990">
    <property type="entry name" value="GGDEF"/>
    <property type="match status" value="1"/>
</dbReference>
<dbReference type="Pfam" id="PF00563">
    <property type="entry name" value="EAL"/>
    <property type="match status" value="1"/>
</dbReference>
<dbReference type="CDD" id="cd01948">
    <property type="entry name" value="EAL"/>
    <property type="match status" value="1"/>
</dbReference>
<dbReference type="SMART" id="SM00091">
    <property type="entry name" value="PAS"/>
    <property type="match status" value="2"/>
</dbReference>
<dbReference type="SMART" id="SM00052">
    <property type="entry name" value="EAL"/>
    <property type="match status" value="1"/>
</dbReference>
<dbReference type="PANTHER" id="PTHR44757">
    <property type="entry name" value="DIGUANYLATE CYCLASE DGCP"/>
    <property type="match status" value="1"/>
</dbReference>
<dbReference type="EMBL" id="JXTH01000002">
    <property type="protein sequence ID" value="KIQ95724.1"/>
    <property type="molecule type" value="Genomic_DNA"/>
</dbReference>
<evidence type="ECO:0000259" key="2">
    <source>
        <dbReference type="PROSITE" id="PS50113"/>
    </source>
</evidence>
<dbReference type="InterPro" id="IPR000700">
    <property type="entry name" value="PAS-assoc_C"/>
</dbReference>
<dbReference type="CDD" id="cd01949">
    <property type="entry name" value="GGDEF"/>
    <property type="match status" value="1"/>
</dbReference>
<dbReference type="FunFam" id="3.20.20.450:FF:000001">
    <property type="entry name" value="Cyclic di-GMP phosphodiesterase yahA"/>
    <property type="match status" value="1"/>
</dbReference>
<dbReference type="NCBIfam" id="TIGR00254">
    <property type="entry name" value="GGDEF"/>
    <property type="match status" value="1"/>
</dbReference>
<dbReference type="InterPro" id="IPR013767">
    <property type="entry name" value="PAS_fold"/>
</dbReference>
<dbReference type="AlphaFoldDB" id="A0A0D0R201"/>
<name>A0A0D0R201_9BACL</name>